<keyword evidence="2" id="KW-0812">Transmembrane</keyword>
<feature type="region of interest" description="Disordered" evidence="1">
    <location>
        <begin position="1"/>
        <end position="21"/>
    </location>
</feature>
<reference evidence="3 4" key="1">
    <citation type="submission" date="2019-07" db="EMBL/GenBank/DDBJ databases">
        <title>Genomics analysis of Aphanomyces spp. identifies a new class of oomycete effector associated with host adaptation.</title>
        <authorList>
            <person name="Gaulin E."/>
        </authorList>
    </citation>
    <scope>NUCLEOTIDE SEQUENCE [LARGE SCALE GENOMIC DNA]</scope>
    <source>
        <strain evidence="3 4">ATCC 201684</strain>
    </source>
</reference>
<feature type="transmembrane region" description="Helical" evidence="2">
    <location>
        <begin position="33"/>
        <end position="66"/>
    </location>
</feature>
<proteinExistence type="predicted"/>
<gene>
    <name evidence="3" type="ORF">Ae201684_016314</name>
</gene>
<protein>
    <submittedName>
        <fullName evidence="3">Uncharacterized protein</fullName>
    </submittedName>
</protein>
<accession>A0A6G0WD71</accession>
<evidence type="ECO:0000313" key="3">
    <source>
        <dbReference type="EMBL" id="KAF0725162.1"/>
    </source>
</evidence>
<keyword evidence="4" id="KW-1185">Reference proteome</keyword>
<keyword evidence="2" id="KW-0472">Membrane</keyword>
<sequence>MITKLSKNPSTTSPTPPVAPSEEIGERLDMVALFAAACFVPFMVGALAFFLALFLPGWFVCVAVALRKSASSMTLPPRLSRFRFALFFGSPGRYSIAERISSRDFNHSGIVFSTQNFLRRLVESTAGESPYL</sequence>
<name>A0A6G0WD71_9STRA</name>
<evidence type="ECO:0000256" key="2">
    <source>
        <dbReference type="SAM" id="Phobius"/>
    </source>
</evidence>
<dbReference type="Proteomes" id="UP000481153">
    <property type="component" value="Unassembled WGS sequence"/>
</dbReference>
<keyword evidence="2" id="KW-1133">Transmembrane helix</keyword>
<organism evidence="3 4">
    <name type="scientific">Aphanomyces euteiches</name>
    <dbReference type="NCBI Taxonomy" id="100861"/>
    <lineage>
        <taxon>Eukaryota</taxon>
        <taxon>Sar</taxon>
        <taxon>Stramenopiles</taxon>
        <taxon>Oomycota</taxon>
        <taxon>Saprolegniomycetes</taxon>
        <taxon>Saprolegniales</taxon>
        <taxon>Verrucalvaceae</taxon>
        <taxon>Aphanomyces</taxon>
    </lineage>
</organism>
<evidence type="ECO:0000313" key="4">
    <source>
        <dbReference type="Proteomes" id="UP000481153"/>
    </source>
</evidence>
<dbReference type="AlphaFoldDB" id="A0A6G0WD71"/>
<evidence type="ECO:0000256" key="1">
    <source>
        <dbReference type="SAM" id="MobiDB-lite"/>
    </source>
</evidence>
<comment type="caution">
    <text evidence="3">The sequence shown here is derived from an EMBL/GenBank/DDBJ whole genome shotgun (WGS) entry which is preliminary data.</text>
</comment>
<dbReference type="EMBL" id="VJMJ01000249">
    <property type="protein sequence ID" value="KAF0725162.1"/>
    <property type="molecule type" value="Genomic_DNA"/>
</dbReference>